<reference evidence="4 5" key="1">
    <citation type="submission" date="2023-09" db="EMBL/GenBank/DDBJ databases">
        <title>Complete Genome and Methylome dissection of Bacillus brevis NEB573 original source of BbsI restriction endonuclease.</title>
        <authorList>
            <person name="Fomenkov A."/>
            <person name="Roberts R.D."/>
        </authorList>
    </citation>
    <scope>NUCLEOTIDE SEQUENCE [LARGE SCALE GENOMIC DNA]</scope>
    <source>
        <strain evidence="4 5">NEB573</strain>
    </source>
</reference>
<dbReference type="RefSeq" id="WP_310770206.1">
    <property type="nucleotide sequence ID" value="NZ_CP134050.1"/>
</dbReference>
<dbReference type="PANTHER" id="PTHR43422:SF3">
    <property type="entry name" value="THIAMINE THIAZOLE SYNTHASE"/>
    <property type="match status" value="1"/>
</dbReference>
<organism evidence="4 5">
    <name type="scientific">Brevibacillus brevis</name>
    <name type="common">Bacillus brevis</name>
    <dbReference type="NCBI Taxonomy" id="1393"/>
    <lineage>
        <taxon>Bacteria</taxon>
        <taxon>Bacillati</taxon>
        <taxon>Bacillota</taxon>
        <taxon>Bacilli</taxon>
        <taxon>Bacillales</taxon>
        <taxon>Paenibacillaceae</taxon>
        <taxon>Brevibacillus</taxon>
    </lineage>
</organism>
<evidence type="ECO:0000259" key="3">
    <source>
        <dbReference type="Pfam" id="PF00890"/>
    </source>
</evidence>
<dbReference type="EMBL" id="CP134050">
    <property type="protein sequence ID" value="WNC15960.1"/>
    <property type="molecule type" value="Genomic_DNA"/>
</dbReference>
<sequence>MSTIQKTGTAIVIGGSMAGMLAARVLSDYYAEVLIMEKDELFDKPGDRPGTPHAFHPHRFTVRGKMITERYFPGYEEDLVANGAPTSLNKTVYNQNQYGSVVAPYPRNDIKFSRAMLEWVIRRHVQRNPCVRFLSRHDVIRLLTSPDRSAVTGVLVRERGSSHQEEAFLADLVVDTSGRFSKLPQWLTELGYEVPRPDLLKANLGYSTRRFQVPPHLLHLTDKWDVINIAGQPNAGTFTGVFSFIENNVAEVLLYRPGGHFPPAAAEEYQQEIARLPSPLIAEVLQGLEPITSVRSFRVPELYRHRYEEMEKWPSGLLVMGDAFCIFDPIFGQGMTTAAIEAEVLDACLKERQSNPDPQFERTVLSKMQQVIEPAWWLNCATDLQWQGVEYEGAEPLRGIALGGKIMDLLLREATITQNGQLYGLYWGVNSLSRSPRDIFQPQVVTELLSASEEGKRLLAEVLGEYGQPLAEILEDIFPFKE</sequence>
<proteinExistence type="predicted"/>
<dbReference type="PANTHER" id="PTHR43422">
    <property type="entry name" value="THIAMINE THIAZOLE SYNTHASE"/>
    <property type="match status" value="1"/>
</dbReference>
<dbReference type="Pfam" id="PF00890">
    <property type="entry name" value="FAD_binding_2"/>
    <property type="match status" value="1"/>
</dbReference>
<dbReference type="Proteomes" id="UP001256827">
    <property type="component" value="Chromosome"/>
</dbReference>
<feature type="domain" description="FAD-dependent oxidoreductase 2 FAD-binding" evidence="3">
    <location>
        <begin position="98"/>
        <end position="193"/>
    </location>
</feature>
<dbReference type="SUPFAM" id="SSF51905">
    <property type="entry name" value="FAD/NAD(P)-binding domain"/>
    <property type="match status" value="1"/>
</dbReference>
<evidence type="ECO:0000256" key="2">
    <source>
        <dbReference type="ARBA" id="ARBA00023002"/>
    </source>
</evidence>
<name>A0ABY9T793_BREBE</name>
<evidence type="ECO:0000313" key="5">
    <source>
        <dbReference type="Proteomes" id="UP001256827"/>
    </source>
</evidence>
<keyword evidence="1" id="KW-0285">Flavoprotein</keyword>
<evidence type="ECO:0000313" key="4">
    <source>
        <dbReference type="EMBL" id="WNC15960.1"/>
    </source>
</evidence>
<keyword evidence="2" id="KW-0560">Oxidoreductase</keyword>
<evidence type="ECO:0000256" key="1">
    <source>
        <dbReference type="ARBA" id="ARBA00022630"/>
    </source>
</evidence>
<keyword evidence="5" id="KW-1185">Reference proteome</keyword>
<accession>A0ABY9T793</accession>
<dbReference type="InterPro" id="IPR003953">
    <property type="entry name" value="FAD-dep_OxRdtase_2_FAD-bd"/>
</dbReference>
<protein>
    <submittedName>
        <fullName evidence="4">FAD-binding protein</fullName>
    </submittedName>
</protein>
<gene>
    <name evidence="4" type="ORF">RGB73_06485</name>
</gene>
<dbReference type="InterPro" id="IPR036188">
    <property type="entry name" value="FAD/NAD-bd_sf"/>
</dbReference>
<dbReference type="Gene3D" id="3.50.50.60">
    <property type="entry name" value="FAD/NAD(P)-binding domain"/>
    <property type="match status" value="1"/>
</dbReference>